<comment type="similarity">
    <text evidence="2">Belongs to the bacterial solute-binding protein 5 family.</text>
</comment>
<gene>
    <name evidence="6" type="primary">ddpA</name>
    <name evidence="6" type="ORF">A6302_00830</name>
</gene>
<dbReference type="Gene3D" id="3.40.190.10">
    <property type="entry name" value="Periplasmic binding protein-like II"/>
    <property type="match status" value="1"/>
</dbReference>
<keyword evidence="4" id="KW-0732">Signal</keyword>
<dbReference type="SUPFAM" id="SSF53850">
    <property type="entry name" value="Periplasmic binding protein-like II"/>
    <property type="match status" value="1"/>
</dbReference>
<dbReference type="AlphaFoldDB" id="A0A1E3H8G6"/>
<dbReference type="EMBL" id="MCRJ01000013">
    <property type="protein sequence ID" value="ODN71791.1"/>
    <property type="molecule type" value="Genomic_DNA"/>
</dbReference>
<evidence type="ECO:0000256" key="2">
    <source>
        <dbReference type="ARBA" id="ARBA00005695"/>
    </source>
</evidence>
<dbReference type="PANTHER" id="PTHR30290:SF10">
    <property type="entry name" value="PERIPLASMIC OLIGOPEPTIDE-BINDING PROTEIN-RELATED"/>
    <property type="match status" value="1"/>
</dbReference>
<proteinExistence type="inferred from homology"/>
<evidence type="ECO:0000256" key="1">
    <source>
        <dbReference type="ARBA" id="ARBA00004418"/>
    </source>
</evidence>
<dbReference type="PIRSF" id="PIRSF002741">
    <property type="entry name" value="MppA"/>
    <property type="match status" value="1"/>
</dbReference>
<sequence>MNRREFLKTTTATALGAAAGVAAPAFINKAQAQSRAETLLIVSESGPNNIDIHGVGTNVPGYEVSWNTNARLLSHGMKTDETGKQLYDRDAIIPELAEDMTVGDMSATFKLRKDATFHDGTPVTARDVKWSLDRAVSVGGFPTFQMKAGSLEKPEQFVVLDDHTVRVDFLRKDRLTIPDLAVIVPCVINSELVKSKATAEDPWGLDYTKVNGAGAGAYKVVKWTAGTEVVYERNEDWKLGPMPKVKRIVWRMVPSAGNRRALLERGDADISYDLPNKDFVELKDAGKLNIVSTPYSNGVQYLGMNVTKPPFDNPLVRQAVACAVPYQKIMDAVLFGLAKPMFGAAPGTPTEAKWPQATTFSTDLEKAKALLTEAGYPDGFETTLSFDLGFAGVNEPLCVLVQESLAKVGIRTTINKIPGANWRTELNKKELPLYTNVFSGWLDYPEYFFFWCYHGNNSVFNTMSYQSPTMDGFIDGARAAAAAGDTAAYEADCKGFVDLAFKDVPRIPLYQPYVNVAMQKNVSGYQYWFHRRLDYRALVKEA</sequence>
<accession>A0A1E3H8G6</accession>
<comment type="caution">
    <text evidence="6">The sequence shown here is derived from an EMBL/GenBank/DDBJ whole genome shotgun (WGS) entry which is preliminary data.</text>
</comment>
<dbReference type="NCBIfam" id="TIGR01409">
    <property type="entry name" value="TAT_signal_seq"/>
    <property type="match status" value="1"/>
</dbReference>
<dbReference type="PROSITE" id="PS51318">
    <property type="entry name" value="TAT"/>
    <property type="match status" value="1"/>
</dbReference>
<reference evidence="6 7" key="1">
    <citation type="submission" date="2016-07" db="EMBL/GenBank/DDBJ databases">
        <title>Draft Genome Sequence of Methylobrevis pamukkalensis PK2.</title>
        <authorList>
            <person name="Vasilenko O.V."/>
            <person name="Doronina N.V."/>
            <person name="Shmareva M.N."/>
            <person name="Tarlachkov S.V."/>
            <person name="Mustakhimov I."/>
            <person name="Trotsenko Y.A."/>
        </authorList>
    </citation>
    <scope>NUCLEOTIDE SEQUENCE [LARGE SCALE GENOMIC DNA]</scope>
    <source>
        <strain evidence="6 7">PK2</strain>
    </source>
</reference>
<organism evidence="6 7">
    <name type="scientific">Methylobrevis pamukkalensis</name>
    <dbReference type="NCBI Taxonomy" id="1439726"/>
    <lineage>
        <taxon>Bacteria</taxon>
        <taxon>Pseudomonadati</taxon>
        <taxon>Pseudomonadota</taxon>
        <taxon>Alphaproteobacteria</taxon>
        <taxon>Hyphomicrobiales</taxon>
        <taxon>Pleomorphomonadaceae</taxon>
        <taxon>Methylobrevis</taxon>
    </lineage>
</organism>
<dbReference type="PANTHER" id="PTHR30290">
    <property type="entry name" value="PERIPLASMIC BINDING COMPONENT OF ABC TRANSPORTER"/>
    <property type="match status" value="1"/>
</dbReference>
<protein>
    <submittedName>
        <fullName evidence="6">Putative D,D-dipeptide-binding periplasmic protein DdpA</fullName>
    </submittedName>
</protein>
<evidence type="ECO:0000259" key="5">
    <source>
        <dbReference type="Pfam" id="PF00496"/>
    </source>
</evidence>
<dbReference type="GO" id="GO:0015833">
    <property type="term" value="P:peptide transport"/>
    <property type="evidence" value="ECO:0007669"/>
    <property type="project" value="TreeGrafter"/>
</dbReference>
<evidence type="ECO:0000256" key="4">
    <source>
        <dbReference type="ARBA" id="ARBA00022729"/>
    </source>
</evidence>
<dbReference type="InterPro" id="IPR030678">
    <property type="entry name" value="Peptide/Ni-bd"/>
</dbReference>
<dbReference type="CDD" id="cd08512">
    <property type="entry name" value="PBP2_NikA_DppA_OppA_like_7"/>
    <property type="match status" value="1"/>
</dbReference>
<dbReference type="PATRIC" id="fig|1439726.3.peg.868"/>
<keyword evidence="7" id="KW-1185">Reference proteome</keyword>
<comment type="subcellular location">
    <subcellularLocation>
        <location evidence="1">Periplasm</location>
    </subcellularLocation>
</comment>
<feature type="domain" description="Solute-binding protein family 5" evidence="5">
    <location>
        <begin position="92"/>
        <end position="458"/>
    </location>
</feature>
<keyword evidence="3" id="KW-0813">Transport</keyword>
<dbReference type="GO" id="GO:0030288">
    <property type="term" value="C:outer membrane-bounded periplasmic space"/>
    <property type="evidence" value="ECO:0007669"/>
    <property type="project" value="UniProtKB-ARBA"/>
</dbReference>
<evidence type="ECO:0000313" key="7">
    <source>
        <dbReference type="Proteomes" id="UP000094622"/>
    </source>
</evidence>
<dbReference type="GO" id="GO:0043190">
    <property type="term" value="C:ATP-binding cassette (ABC) transporter complex"/>
    <property type="evidence" value="ECO:0007669"/>
    <property type="project" value="InterPro"/>
</dbReference>
<dbReference type="OrthoDB" id="9803988at2"/>
<dbReference type="Gene3D" id="3.10.105.10">
    <property type="entry name" value="Dipeptide-binding Protein, Domain 3"/>
    <property type="match status" value="1"/>
</dbReference>
<name>A0A1E3H8G6_9HYPH</name>
<dbReference type="GO" id="GO:1904680">
    <property type="term" value="F:peptide transmembrane transporter activity"/>
    <property type="evidence" value="ECO:0007669"/>
    <property type="project" value="TreeGrafter"/>
</dbReference>
<dbReference type="InterPro" id="IPR000914">
    <property type="entry name" value="SBP_5_dom"/>
</dbReference>
<dbReference type="Proteomes" id="UP000094622">
    <property type="component" value="Unassembled WGS sequence"/>
</dbReference>
<dbReference type="InterPro" id="IPR019546">
    <property type="entry name" value="TAT_signal_bac_arc"/>
</dbReference>
<dbReference type="Pfam" id="PF00496">
    <property type="entry name" value="SBP_bac_5"/>
    <property type="match status" value="1"/>
</dbReference>
<dbReference type="InterPro" id="IPR006311">
    <property type="entry name" value="TAT_signal"/>
</dbReference>
<dbReference type="RefSeq" id="WP_069305907.1">
    <property type="nucleotide sequence ID" value="NZ_MCRJ01000013.1"/>
</dbReference>
<evidence type="ECO:0000313" key="6">
    <source>
        <dbReference type="EMBL" id="ODN71791.1"/>
    </source>
</evidence>
<dbReference type="InterPro" id="IPR039424">
    <property type="entry name" value="SBP_5"/>
</dbReference>
<evidence type="ECO:0000256" key="3">
    <source>
        <dbReference type="ARBA" id="ARBA00022448"/>
    </source>
</evidence>
<dbReference type="Gene3D" id="3.90.76.10">
    <property type="entry name" value="Dipeptide-binding Protein, Domain 1"/>
    <property type="match status" value="1"/>
</dbReference>